<dbReference type="InterPro" id="IPR006207">
    <property type="entry name" value="Cys_knot_C"/>
</dbReference>
<protein>
    <submittedName>
        <fullName evidence="11">CCN family member 1-like</fullName>
    </submittedName>
</protein>
<evidence type="ECO:0000259" key="9">
    <source>
        <dbReference type="PROSITE" id="PS51323"/>
    </source>
</evidence>
<evidence type="ECO:0000256" key="3">
    <source>
        <dbReference type="ARBA" id="ARBA00023157"/>
    </source>
</evidence>
<dbReference type="AlphaFoldDB" id="A0A6P7XSA7"/>
<feature type="region of interest" description="Disordered" evidence="5">
    <location>
        <begin position="175"/>
        <end position="235"/>
    </location>
</feature>
<dbReference type="PANTHER" id="PTHR11348:SF17">
    <property type="entry name" value="CCN"/>
    <property type="match status" value="1"/>
</dbReference>
<dbReference type="SMART" id="SM00121">
    <property type="entry name" value="IB"/>
    <property type="match status" value="1"/>
</dbReference>
<dbReference type="InterPro" id="IPR036383">
    <property type="entry name" value="TSP1_rpt_sf"/>
</dbReference>
<dbReference type="PANTHER" id="PTHR11348">
    <property type="entry name" value="CONNECTIVE TISSUE GROWTH FACTOR-RELATED"/>
    <property type="match status" value="1"/>
</dbReference>
<dbReference type="KEGG" id="muo:115466278"/>
<keyword evidence="2 6" id="KW-0732">Signal</keyword>
<dbReference type="GO" id="GO:0005178">
    <property type="term" value="F:integrin binding"/>
    <property type="evidence" value="ECO:0007669"/>
    <property type="project" value="TreeGrafter"/>
</dbReference>
<evidence type="ECO:0000256" key="5">
    <source>
        <dbReference type="SAM" id="MobiDB-lite"/>
    </source>
</evidence>
<dbReference type="SMART" id="SM00214">
    <property type="entry name" value="VWC"/>
    <property type="match status" value="2"/>
</dbReference>
<dbReference type="GO" id="GO:0031012">
    <property type="term" value="C:extracellular matrix"/>
    <property type="evidence" value="ECO:0007669"/>
    <property type="project" value="TreeGrafter"/>
</dbReference>
<evidence type="ECO:0000256" key="1">
    <source>
        <dbReference type="ARBA" id="ARBA00008125"/>
    </source>
</evidence>
<dbReference type="GeneID" id="115466278"/>
<feature type="region of interest" description="Disordered" evidence="5">
    <location>
        <begin position="337"/>
        <end position="378"/>
    </location>
</feature>
<comment type="caution">
    <text evidence="4">Lacks conserved residue(s) required for the propagation of feature annotation.</text>
</comment>
<dbReference type="InterPro" id="IPR043973">
    <property type="entry name" value="TSP1_CCN"/>
</dbReference>
<dbReference type="OrthoDB" id="365605at2759"/>
<dbReference type="RefSeq" id="XP_030053299.1">
    <property type="nucleotide sequence ID" value="XM_030197439.1"/>
</dbReference>
<dbReference type="PROSITE" id="PS50092">
    <property type="entry name" value="TSP1"/>
    <property type="match status" value="1"/>
</dbReference>
<dbReference type="GO" id="GO:0007165">
    <property type="term" value="P:signal transduction"/>
    <property type="evidence" value="ECO:0007669"/>
    <property type="project" value="InterPro"/>
</dbReference>
<dbReference type="SMART" id="SM00041">
    <property type="entry name" value="CT"/>
    <property type="match status" value="1"/>
</dbReference>
<evidence type="ECO:0000256" key="2">
    <source>
        <dbReference type="ARBA" id="ARBA00022729"/>
    </source>
</evidence>
<organism evidence="10 11">
    <name type="scientific">Microcaecilia unicolor</name>
    <dbReference type="NCBI Taxonomy" id="1415580"/>
    <lineage>
        <taxon>Eukaryota</taxon>
        <taxon>Metazoa</taxon>
        <taxon>Chordata</taxon>
        <taxon>Craniata</taxon>
        <taxon>Vertebrata</taxon>
        <taxon>Euteleostomi</taxon>
        <taxon>Amphibia</taxon>
        <taxon>Gymnophiona</taxon>
        <taxon>Siphonopidae</taxon>
        <taxon>Microcaecilia</taxon>
    </lineage>
</organism>
<feature type="domain" description="VWFC" evidence="8">
    <location>
        <begin position="96"/>
        <end position="162"/>
    </location>
</feature>
<evidence type="ECO:0000259" key="7">
    <source>
        <dbReference type="PROSITE" id="PS01225"/>
    </source>
</evidence>
<dbReference type="InterPro" id="IPR050941">
    <property type="entry name" value="CCN"/>
</dbReference>
<dbReference type="SUPFAM" id="SSF57184">
    <property type="entry name" value="Growth factor receptor domain"/>
    <property type="match status" value="1"/>
</dbReference>
<reference evidence="11" key="1">
    <citation type="submission" date="2025-08" db="UniProtKB">
        <authorList>
            <consortium name="RefSeq"/>
        </authorList>
    </citation>
    <scope>IDENTIFICATION</scope>
</reference>
<gene>
    <name evidence="11" type="primary">LOC115466278</name>
</gene>
<feature type="compositionally biased region" description="Basic and acidic residues" evidence="5">
    <location>
        <begin position="219"/>
        <end position="235"/>
    </location>
</feature>
<evidence type="ECO:0000256" key="4">
    <source>
        <dbReference type="PROSITE-ProRule" id="PRU00039"/>
    </source>
</evidence>
<evidence type="ECO:0000313" key="11">
    <source>
        <dbReference type="RefSeq" id="XP_030053299.1"/>
    </source>
</evidence>
<dbReference type="SUPFAM" id="SSF82895">
    <property type="entry name" value="TSP-1 type 1 repeat"/>
    <property type="match status" value="1"/>
</dbReference>
<feature type="chain" id="PRO_5027865903" evidence="6">
    <location>
        <begin position="23"/>
        <end position="524"/>
    </location>
</feature>
<sequence>MHLALTFVMIAAWVQIPSKVQAICPLDCSCPPSLPCPPGVPSLPDGCGCGCQVCAAQLGEECSELSPCDSSQGLRCDLGNDLERQEGFCTAIEGERSCFINGTMYLHQERFQLGCQALCRCKDGSVGCVPLCPLVKPLKPPGCKDMQLVKVPGQCCREWQCVDANRVEDWLVTADKEESQGENDVDASSRVWGGGTGPSWNDELGRSPRRKTQLKSRKSKVELQGDPKERDPETREGRFCQVNGSVYQHGEKFQMGCQGMCVCHDTTIACVSLCPPTSPPRLPGCRLLEQVEVPGKCCKEWVCTEYQGPMKHKLGQAWNRIQPEGFRETAVLKRRKARAQLERKTNLTAPQGDKRSDKGRTTAGEDSDSCGKEPTEWSQCSKTCGQGLSVRLVWKGRSCTLQPERRLCLVQPCGDFLQTGNYTVLKKGPKCTRVLRTNEPWFWSYKDCKSKKPLLPIFCGSCLDGRQCLPSKTRTLSLRFHCNKGVSSTRNVMWIQNCTCERKQRGGTKRLQGQPSDNTLPEPV</sequence>
<dbReference type="PROSITE" id="PS51323">
    <property type="entry name" value="IGFBP_N_2"/>
    <property type="match status" value="1"/>
</dbReference>
<dbReference type="InterPro" id="IPR009030">
    <property type="entry name" value="Growth_fac_rcpt_cys_sf"/>
</dbReference>
<dbReference type="Proteomes" id="UP000515156">
    <property type="component" value="Chromosome 3"/>
</dbReference>
<dbReference type="InterPro" id="IPR001007">
    <property type="entry name" value="VWF_dom"/>
</dbReference>
<dbReference type="Pfam" id="PF00093">
    <property type="entry name" value="VWC"/>
    <property type="match status" value="1"/>
</dbReference>
<dbReference type="InterPro" id="IPR000867">
    <property type="entry name" value="IGFBP-like"/>
</dbReference>
<feature type="signal peptide" evidence="6">
    <location>
        <begin position="1"/>
        <end position="22"/>
    </location>
</feature>
<proteinExistence type="inferred from homology"/>
<dbReference type="GO" id="GO:0008201">
    <property type="term" value="F:heparin binding"/>
    <property type="evidence" value="ECO:0007669"/>
    <property type="project" value="TreeGrafter"/>
</dbReference>
<dbReference type="Pfam" id="PF19035">
    <property type="entry name" value="TSP1_CCN"/>
    <property type="match status" value="1"/>
</dbReference>
<dbReference type="GO" id="GO:0005615">
    <property type="term" value="C:extracellular space"/>
    <property type="evidence" value="ECO:0007669"/>
    <property type="project" value="TreeGrafter"/>
</dbReference>
<dbReference type="Pfam" id="PF00219">
    <property type="entry name" value="IGFBP"/>
    <property type="match status" value="1"/>
</dbReference>
<evidence type="ECO:0000259" key="8">
    <source>
        <dbReference type="PROSITE" id="PS50184"/>
    </source>
</evidence>
<accession>A0A6P7XSA7</accession>
<feature type="compositionally biased region" description="Basic residues" evidence="5">
    <location>
        <begin position="207"/>
        <end position="218"/>
    </location>
</feature>
<keyword evidence="3" id="KW-1015">Disulfide bond</keyword>
<name>A0A6P7XSA7_9AMPH</name>
<keyword evidence="10" id="KW-1185">Reference proteome</keyword>
<feature type="domain" description="VWFC" evidence="8">
    <location>
        <begin position="238"/>
        <end position="304"/>
    </location>
</feature>
<comment type="similarity">
    <text evidence="1">Belongs to the CCN family.</text>
</comment>
<dbReference type="InParanoid" id="A0A6P7XSA7"/>
<dbReference type="GO" id="GO:0007155">
    <property type="term" value="P:cell adhesion"/>
    <property type="evidence" value="ECO:0007669"/>
    <property type="project" value="TreeGrafter"/>
</dbReference>
<dbReference type="PROSITE" id="PS50184">
    <property type="entry name" value="VWFC_2"/>
    <property type="match status" value="2"/>
</dbReference>
<evidence type="ECO:0000256" key="6">
    <source>
        <dbReference type="SAM" id="SignalP"/>
    </source>
</evidence>
<dbReference type="SUPFAM" id="SSF57603">
    <property type="entry name" value="FnI-like domain"/>
    <property type="match status" value="2"/>
</dbReference>
<dbReference type="PROSITE" id="PS01208">
    <property type="entry name" value="VWFC_1"/>
    <property type="match status" value="2"/>
</dbReference>
<feature type="domain" description="CTCK" evidence="7">
    <location>
        <begin position="431"/>
        <end position="505"/>
    </location>
</feature>
<dbReference type="PROSITE" id="PS01225">
    <property type="entry name" value="CTCK_2"/>
    <property type="match status" value="1"/>
</dbReference>
<dbReference type="InterPro" id="IPR000884">
    <property type="entry name" value="TSP1_rpt"/>
</dbReference>
<feature type="domain" description="IGFBP N-terminal" evidence="9">
    <location>
        <begin position="20"/>
        <end position="92"/>
    </location>
</feature>
<dbReference type="GO" id="GO:0045597">
    <property type="term" value="P:positive regulation of cell differentiation"/>
    <property type="evidence" value="ECO:0007669"/>
    <property type="project" value="TreeGrafter"/>
</dbReference>
<evidence type="ECO:0000313" key="10">
    <source>
        <dbReference type="Proteomes" id="UP000515156"/>
    </source>
</evidence>